<evidence type="ECO:0000313" key="1">
    <source>
        <dbReference type="EMBL" id="KAK4495223.1"/>
    </source>
</evidence>
<dbReference type="Proteomes" id="UP001305779">
    <property type="component" value="Unassembled WGS sequence"/>
</dbReference>
<proteinExistence type="predicted"/>
<evidence type="ECO:0000313" key="2">
    <source>
        <dbReference type="Proteomes" id="UP001305779"/>
    </source>
</evidence>
<keyword evidence="2" id="KW-1185">Reference proteome</keyword>
<accession>A0ABR0E249</accession>
<name>A0ABR0E249_ZASCE</name>
<organism evidence="1 2">
    <name type="scientific">Zasmidium cellare</name>
    <name type="common">Wine cellar mold</name>
    <name type="synonym">Racodium cellare</name>
    <dbReference type="NCBI Taxonomy" id="395010"/>
    <lineage>
        <taxon>Eukaryota</taxon>
        <taxon>Fungi</taxon>
        <taxon>Dikarya</taxon>
        <taxon>Ascomycota</taxon>
        <taxon>Pezizomycotina</taxon>
        <taxon>Dothideomycetes</taxon>
        <taxon>Dothideomycetidae</taxon>
        <taxon>Mycosphaerellales</taxon>
        <taxon>Mycosphaerellaceae</taxon>
        <taxon>Zasmidium</taxon>
    </lineage>
</organism>
<dbReference type="EMBL" id="JAXOVC010000012">
    <property type="protein sequence ID" value="KAK4495223.1"/>
    <property type="molecule type" value="Genomic_DNA"/>
</dbReference>
<comment type="caution">
    <text evidence="1">The sequence shown here is derived from an EMBL/GenBank/DDBJ whole genome shotgun (WGS) entry which is preliminary data.</text>
</comment>
<gene>
    <name evidence="1" type="ORF">PRZ48_013552</name>
</gene>
<protein>
    <submittedName>
        <fullName evidence="1">Uncharacterized protein</fullName>
    </submittedName>
</protein>
<reference evidence="1 2" key="1">
    <citation type="journal article" date="2023" name="G3 (Bethesda)">
        <title>A chromosome-level genome assembly of Zasmidium syzygii isolated from banana leaves.</title>
        <authorList>
            <person name="van Westerhoven A.C."/>
            <person name="Mehrabi R."/>
            <person name="Talebi R."/>
            <person name="Steentjes M.B.F."/>
            <person name="Corcolon B."/>
            <person name="Chong P.A."/>
            <person name="Kema G.H.J."/>
            <person name="Seidl M.F."/>
        </authorList>
    </citation>
    <scope>NUCLEOTIDE SEQUENCE [LARGE SCALE GENOMIC DNA]</scope>
    <source>
        <strain evidence="1 2">P124</strain>
    </source>
</reference>
<sequence length="169" mass="19596">MATEPDAVARPVFGPSMSRTIFQKKWLCKFHAVLTETTPYFDPHQAINVLSKQYLHFLQFNSQAKELGLDERTFTKELAETTEPVAEPDDPFVLGAKIMMGVDWLLCRYQDMKDGFTFAGYKWQELPLAVRQQVDDALARRTKAEELGWWPISEDMRDEMEELVENDTE</sequence>